<dbReference type="PRINTS" id="PR00039">
    <property type="entry name" value="HTHLYSR"/>
</dbReference>
<keyword evidence="2" id="KW-0805">Transcription regulation</keyword>
<dbReference type="SUPFAM" id="SSF46785">
    <property type="entry name" value="Winged helix' DNA-binding domain"/>
    <property type="match status" value="1"/>
</dbReference>
<evidence type="ECO:0000259" key="5">
    <source>
        <dbReference type="PROSITE" id="PS50931"/>
    </source>
</evidence>
<dbReference type="Proteomes" id="UP000762676">
    <property type="component" value="Unassembled WGS sequence"/>
</dbReference>
<evidence type="ECO:0000256" key="3">
    <source>
        <dbReference type="ARBA" id="ARBA00023125"/>
    </source>
</evidence>
<feature type="domain" description="HTH lysR-type" evidence="5">
    <location>
        <begin position="9"/>
        <end position="66"/>
    </location>
</feature>
<dbReference type="AlphaFoldDB" id="A0AAV4FNU1"/>
<dbReference type="CDD" id="cd08417">
    <property type="entry name" value="PBP2_Nitroaromatics_like"/>
    <property type="match status" value="1"/>
</dbReference>
<dbReference type="PANTHER" id="PTHR30118">
    <property type="entry name" value="HTH-TYPE TRANSCRIPTIONAL REGULATOR LEUO-RELATED"/>
    <property type="match status" value="1"/>
</dbReference>
<dbReference type="SUPFAM" id="SSF53850">
    <property type="entry name" value="Periplasmic binding protein-like II"/>
    <property type="match status" value="1"/>
</dbReference>
<evidence type="ECO:0000313" key="7">
    <source>
        <dbReference type="Proteomes" id="UP000762676"/>
    </source>
</evidence>
<organism evidence="6 7">
    <name type="scientific">Elysia marginata</name>
    <dbReference type="NCBI Taxonomy" id="1093978"/>
    <lineage>
        <taxon>Eukaryota</taxon>
        <taxon>Metazoa</taxon>
        <taxon>Spiralia</taxon>
        <taxon>Lophotrochozoa</taxon>
        <taxon>Mollusca</taxon>
        <taxon>Gastropoda</taxon>
        <taxon>Heterobranchia</taxon>
        <taxon>Euthyneura</taxon>
        <taxon>Panpulmonata</taxon>
        <taxon>Sacoglossa</taxon>
        <taxon>Placobranchoidea</taxon>
        <taxon>Plakobranchidae</taxon>
        <taxon>Elysia</taxon>
    </lineage>
</organism>
<dbReference type="EMBL" id="BMAT01000883">
    <property type="protein sequence ID" value="GFR75142.1"/>
    <property type="molecule type" value="Genomic_DNA"/>
</dbReference>
<dbReference type="InterPro" id="IPR000847">
    <property type="entry name" value="LysR_HTH_N"/>
</dbReference>
<evidence type="ECO:0000256" key="1">
    <source>
        <dbReference type="ARBA" id="ARBA00009437"/>
    </source>
</evidence>
<dbReference type="Pfam" id="PF03466">
    <property type="entry name" value="LysR_substrate"/>
    <property type="match status" value="1"/>
</dbReference>
<dbReference type="PROSITE" id="PS50931">
    <property type="entry name" value="HTH_LYSR"/>
    <property type="match status" value="1"/>
</dbReference>
<dbReference type="GO" id="GO:0003700">
    <property type="term" value="F:DNA-binding transcription factor activity"/>
    <property type="evidence" value="ECO:0007669"/>
    <property type="project" value="InterPro"/>
</dbReference>
<dbReference type="GO" id="GO:0003677">
    <property type="term" value="F:DNA binding"/>
    <property type="evidence" value="ECO:0007669"/>
    <property type="project" value="UniProtKB-KW"/>
</dbReference>
<dbReference type="InterPro" id="IPR037402">
    <property type="entry name" value="YidZ_PBP2"/>
</dbReference>
<protein>
    <submittedName>
        <fullName evidence="6">LysR family transcriptional regulator</fullName>
    </submittedName>
</protein>
<evidence type="ECO:0000256" key="2">
    <source>
        <dbReference type="ARBA" id="ARBA00023015"/>
    </source>
</evidence>
<comment type="similarity">
    <text evidence="1">Belongs to the LysR transcriptional regulatory family.</text>
</comment>
<dbReference type="Gene3D" id="3.40.190.10">
    <property type="entry name" value="Periplasmic binding protein-like II"/>
    <property type="match status" value="2"/>
</dbReference>
<dbReference type="InterPro" id="IPR036388">
    <property type="entry name" value="WH-like_DNA-bd_sf"/>
</dbReference>
<sequence>MTLDRLFRFDLKLLVGFIALLEERSASRAALRLHLSQSAISKLLGRLRELFDDPLFVRVTHGLEPTPRAIQLEGGIRLALRQLMSAVEPEIFSPEHSQRHFVLASIGSAYPVLLTGLFGRIQTLAPGVTMNCYDWQPDSINQLQQGRIELAVIAKEVTDNPTYGTSGLPRSLRYRELAEDRNVCLMRKGHPALSDTTWDLATYLRQLHVQVYCEGRDYWLLDYRLDQMNLRRNITVRVPDFYAALSICEHSDLIFTALNLFAGEALKHHAVVQLPLPFSLEPVTYLLVWHERYDNDSAHIWLRERIIEHVGSQMVPEASKQL</sequence>
<keyword evidence="3" id="KW-0238">DNA-binding</keyword>
<evidence type="ECO:0000313" key="6">
    <source>
        <dbReference type="EMBL" id="GFR75142.1"/>
    </source>
</evidence>
<name>A0AAV4FNU1_9GAST</name>
<accession>A0AAV4FNU1</accession>
<reference evidence="6 7" key="1">
    <citation type="journal article" date="2021" name="Elife">
        <title>Chloroplast acquisition without the gene transfer in kleptoplastic sea slugs, Plakobranchus ocellatus.</title>
        <authorList>
            <person name="Maeda T."/>
            <person name="Takahashi S."/>
            <person name="Yoshida T."/>
            <person name="Shimamura S."/>
            <person name="Takaki Y."/>
            <person name="Nagai Y."/>
            <person name="Toyoda A."/>
            <person name="Suzuki Y."/>
            <person name="Arimoto A."/>
            <person name="Ishii H."/>
            <person name="Satoh N."/>
            <person name="Nishiyama T."/>
            <person name="Hasebe M."/>
            <person name="Maruyama T."/>
            <person name="Minagawa J."/>
            <person name="Obokata J."/>
            <person name="Shigenobu S."/>
        </authorList>
    </citation>
    <scope>NUCLEOTIDE SEQUENCE [LARGE SCALE GENOMIC DNA]</scope>
</reference>
<dbReference type="InterPro" id="IPR036390">
    <property type="entry name" value="WH_DNA-bd_sf"/>
</dbReference>
<comment type="caution">
    <text evidence="6">The sequence shown here is derived from an EMBL/GenBank/DDBJ whole genome shotgun (WGS) entry which is preliminary data.</text>
</comment>
<keyword evidence="4" id="KW-0804">Transcription</keyword>
<gene>
    <name evidence="6" type="ORF">ElyMa_000447700</name>
</gene>
<keyword evidence="7" id="KW-1185">Reference proteome</keyword>
<proteinExistence type="inferred from homology"/>
<dbReference type="InterPro" id="IPR005119">
    <property type="entry name" value="LysR_subst-bd"/>
</dbReference>
<dbReference type="PANTHER" id="PTHR30118:SF7">
    <property type="entry name" value="TRANSCRIPTIONAL REGULATOR LYSR FAMILY"/>
    <property type="match status" value="1"/>
</dbReference>
<dbReference type="Pfam" id="PF00126">
    <property type="entry name" value="HTH_1"/>
    <property type="match status" value="1"/>
</dbReference>
<dbReference type="Gene3D" id="1.10.10.10">
    <property type="entry name" value="Winged helix-like DNA-binding domain superfamily/Winged helix DNA-binding domain"/>
    <property type="match status" value="1"/>
</dbReference>
<evidence type="ECO:0000256" key="4">
    <source>
        <dbReference type="ARBA" id="ARBA00023163"/>
    </source>
</evidence>
<dbReference type="InterPro" id="IPR050389">
    <property type="entry name" value="LysR-type_TF"/>
</dbReference>